<feature type="compositionally biased region" description="Polar residues" evidence="13">
    <location>
        <begin position="714"/>
        <end position="739"/>
    </location>
</feature>
<dbReference type="GO" id="GO:0006397">
    <property type="term" value="P:mRNA processing"/>
    <property type="evidence" value="ECO:0007669"/>
    <property type="project" value="UniProtKB-KW"/>
</dbReference>
<evidence type="ECO:0000313" key="15">
    <source>
        <dbReference type="EMBL" id="KAF8914249.1"/>
    </source>
</evidence>
<feature type="region of interest" description="Disordered" evidence="13">
    <location>
        <begin position="147"/>
        <end position="217"/>
    </location>
</feature>
<feature type="compositionally biased region" description="Polar residues" evidence="13">
    <location>
        <begin position="150"/>
        <end position="159"/>
    </location>
</feature>
<keyword evidence="7" id="KW-0509">mRNA transport</keyword>
<feature type="region of interest" description="Disordered" evidence="13">
    <location>
        <begin position="308"/>
        <end position="337"/>
    </location>
</feature>
<evidence type="ECO:0000256" key="2">
    <source>
        <dbReference type="ARBA" id="ARBA00004496"/>
    </source>
</evidence>
<evidence type="ECO:0000256" key="10">
    <source>
        <dbReference type="ARBA" id="ARBA00023161"/>
    </source>
</evidence>
<name>A0A9P5TU35_GYMJU</name>
<evidence type="ECO:0000256" key="11">
    <source>
        <dbReference type="ARBA" id="ARBA00023187"/>
    </source>
</evidence>
<accession>A0A9P5TU35</accession>
<feature type="non-terminal residue" evidence="15">
    <location>
        <position position="1"/>
    </location>
</feature>
<feature type="domain" description="Btz" evidence="14">
    <location>
        <begin position="193"/>
        <end position="325"/>
    </location>
</feature>
<keyword evidence="10" id="KW-0866">Nonsense-mediated mRNA decay</keyword>
<comment type="similarity">
    <text evidence="3">Belongs to the CASC3 family.</text>
</comment>
<dbReference type="GO" id="GO:0003729">
    <property type="term" value="F:mRNA binding"/>
    <property type="evidence" value="ECO:0007669"/>
    <property type="project" value="InterPro"/>
</dbReference>
<evidence type="ECO:0000256" key="13">
    <source>
        <dbReference type="SAM" id="MobiDB-lite"/>
    </source>
</evidence>
<feature type="compositionally biased region" description="Basic and acidic residues" evidence="13">
    <location>
        <begin position="700"/>
        <end position="710"/>
    </location>
</feature>
<feature type="compositionally biased region" description="Basic and acidic residues" evidence="13">
    <location>
        <begin position="76"/>
        <end position="92"/>
    </location>
</feature>
<feature type="region of interest" description="Disordered" evidence="13">
    <location>
        <begin position="1"/>
        <end position="119"/>
    </location>
</feature>
<comment type="caution">
    <text evidence="15">The sequence shown here is derived from an EMBL/GenBank/DDBJ whole genome shotgun (WGS) entry which is preliminary data.</text>
</comment>
<evidence type="ECO:0000259" key="14">
    <source>
        <dbReference type="Pfam" id="PF09405"/>
    </source>
</evidence>
<keyword evidence="9" id="KW-0694">RNA-binding</keyword>
<dbReference type="EMBL" id="JADNYJ010000001">
    <property type="protein sequence ID" value="KAF8914249.1"/>
    <property type="molecule type" value="Genomic_DNA"/>
</dbReference>
<evidence type="ECO:0000256" key="12">
    <source>
        <dbReference type="ARBA" id="ARBA00023242"/>
    </source>
</evidence>
<feature type="region of interest" description="Disordered" evidence="13">
    <location>
        <begin position="411"/>
        <end position="441"/>
    </location>
</feature>
<dbReference type="Pfam" id="PF09405">
    <property type="entry name" value="Btz"/>
    <property type="match status" value="1"/>
</dbReference>
<feature type="region of interest" description="Disordered" evidence="13">
    <location>
        <begin position="529"/>
        <end position="599"/>
    </location>
</feature>
<dbReference type="GO" id="GO:0008380">
    <property type="term" value="P:RNA splicing"/>
    <property type="evidence" value="ECO:0007669"/>
    <property type="project" value="UniProtKB-KW"/>
</dbReference>
<evidence type="ECO:0000256" key="4">
    <source>
        <dbReference type="ARBA" id="ARBA00022448"/>
    </source>
</evidence>
<dbReference type="OrthoDB" id="3361414at2759"/>
<feature type="compositionally biased region" description="Acidic residues" evidence="13">
    <location>
        <begin position="46"/>
        <end position="65"/>
    </location>
</feature>
<keyword evidence="8" id="KW-0810">Translation regulation</keyword>
<feature type="compositionally biased region" description="Basic residues" evidence="13">
    <location>
        <begin position="30"/>
        <end position="40"/>
    </location>
</feature>
<evidence type="ECO:0000256" key="8">
    <source>
        <dbReference type="ARBA" id="ARBA00022845"/>
    </source>
</evidence>
<evidence type="ECO:0000256" key="3">
    <source>
        <dbReference type="ARBA" id="ARBA00009548"/>
    </source>
</evidence>
<evidence type="ECO:0000256" key="5">
    <source>
        <dbReference type="ARBA" id="ARBA00022490"/>
    </source>
</evidence>
<feature type="compositionally biased region" description="Low complexity" evidence="13">
    <location>
        <begin position="589"/>
        <end position="599"/>
    </location>
</feature>
<feature type="compositionally biased region" description="Low complexity" evidence="13">
    <location>
        <begin position="198"/>
        <end position="213"/>
    </location>
</feature>
<keyword evidence="6" id="KW-0507">mRNA processing</keyword>
<evidence type="ECO:0000256" key="6">
    <source>
        <dbReference type="ARBA" id="ARBA00022664"/>
    </source>
</evidence>
<gene>
    <name evidence="15" type="ORF">CPB84DRAFT_1758817</name>
</gene>
<comment type="subcellular location">
    <subcellularLocation>
        <location evidence="2">Cytoplasm</location>
    </subcellularLocation>
    <subcellularLocation>
        <location evidence="1">Nucleus</location>
    </subcellularLocation>
</comment>
<dbReference type="GO" id="GO:0006417">
    <property type="term" value="P:regulation of translation"/>
    <property type="evidence" value="ECO:0007669"/>
    <property type="project" value="UniProtKB-KW"/>
</dbReference>
<dbReference type="InterPro" id="IPR018545">
    <property type="entry name" value="Btz_dom"/>
</dbReference>
<sequence length="816" mass="88705">MPATVLSQSSTRTAPKASTHKPRATDAFPKKRRVVRRRGRARGDLDSDDEIEREAATDSDSDDNDTSSTDSATDDSDTKPASEGVVTHDRAHLPTPRNSKSPETVVKEETANVNGEVPSFFAAPGDWSEMVADEKLHGPADLPVIEFANFSGQSAPQTETTRKPKKANKTKRANEARATSVHSAHEAAAPTVESAPNQSESRQQRISSQSARQAYQHKLETDPSFVPTIGNFWGHDDRLIDTELRSLSGWWRGRGRGRGRGFAIRGRGGFIRPDQRGPGAEDAAAMKDEDLPPIERAWTHDGFEELKRKEEQRRAEQSAARNAQPSPKRGGFVGGRGGFVSGRGRGAFAARGRFASPTTSHNTSLSTLPGRVRFAMKPELMWTKQHEAFLYFDSTLKPRPGHGPSFRIKIPGHESGIVRTPSVPRASPQPSTSKVGTDGSEAGDKYFVVRLPKRAGKEREAVIDTKVETPIEEVFTVRPDLVIAQPIVLPQQTQSSTASVEIKVPAQPTAEINNTALPELTTRSQLEQLSLEPVAADPVRQAKTEEAVLRNPPSATSSQIPDDVLAADRPALPPLQTTFSPPPPPPSQPISQPSPAYGSPYGYPLQLPLGVALNQHGMPYEVATGHPVYLQPPPMYNPRPLMPSHYSPGIFVPGHMHHASAVSPDFLAQPQSHTPPMNGFIDPATGTPIFSFPRQTSRIEIRAPTEDSGKTKSAPRTSSGLRTTAPSFQPSRASSISESGYYSQPASEVAAASYEHVNGAAMEDSSQAGMGGMIYPYPPAYYYPEPYGYPQYVDMSQAGQYDMYSMDQTPQGTVYY</sequence>
<dbReference type="GO" id="GO:0035145">
    <property type="term" value="C:exon-exon junction complex"/>
    <property type="evidence" value="ECO:0007669"/>
    <property type="project" value="InterPro"/>
</dbReference>
<dbReference type="AlphaFoldDB" id="A0A9P5TU35"/>
<keyword evidence="16" id="KW-1185">Reference proteome</keyword>
<organism evidence="15 16">
    <name type="scientific">Gymnopilus junonius</name>
    <name type="common">Spectacular rustgill mushroom</name>
    <name type="synonym">Gymnopilus spectabilis subsp. junonius</name>
    <dbReference type="NCBI Taxonomy" id="109634"/>
    <lineage>
        <taxon>Eukaryota</taxon>
        <taxon>Fungi</taxon>
        <taxon>Dikarya</taxon>
        <taxon>Basidiomycota</taxon>
        <taxon>Agaricomycotina</taxon>
        <taxon>Agaricomycetes</taxon>
        <taxon>Agaricomycetidae</taxon>
        <taxon>Agaricales</taxon>
        <taxon>Agaricineae</taxon>
        <taxon>Hymenogastraceae</taxon>
        <taxon>Gymnopilus</taxon>
    </lineage>
</organism>
<dbReference type="GO" id="GO:0000184">
    <property type="term" value="P:nuclear-transcribed mRNA catabolic process, nonsense-mediated decay"/>
    <property type="evidence" value="ECO:0007669"/>
    <property type="project" value="UniProtKB-KW"/>
</dbReference>
<evidence type="ECO:0000256" key="9">
    <source>
        <dbReference type="ARBA" id="ARBA00022884"/>
    </source>
</evidence>
<proteinExistence type="inferred from homology"/>
<reference evidence="15" key="1">
    <citation type="submission" date="2020-11" db="EMBL/GenBank/DDBJ databases">
        <authorList>
            <consortium name="DOE Joint Genome Institute"/>
            <person name="Ahrendt S."/>
            <person name="Riley R."/>
            <person name="Andreopoulos W."/>
            <person name="LaButti K."/>
            <person name="Pangilinan J."/>
            <person name="Ruiz-duenas F.J."/>
            <person name="Barrasa J.M."/>
            <person name="Sanchez-Garcia M."/>
            <person name="Camarero S."/>
            <person name="Miyauchi S."/>
            <person name="Serrano A."/>
            <person name="Linde D."/>
            <person name="Babiker R."/>
            <person name="Drula E."/>
            <person name="Ayuso-Fernandez I."/>
            <person name="Pacheco R."/>
            <person name="Padilla G."/>
            <person name="Ferreira P."/>
            <person name="Barriuso J."/>
            <person name="Kellner H."/>
            <person name="Castanera R."/>
            <person name="Alfaro M."/>
            <person name="Ramirez L."/>
            <person name="Pisabarro A.G."/>
            <person name="Kuo A."/>
            <person name="Tritt A."/>
            <person name="Lipzen A."/>
            <person name="He G."/>
            <person name="Yan M."/>
            <person name="Ng V."/>
            <person name="Cullen D."/>
            <person name="Martin F."/>
            <person name="Rosso M.-N."/>
            <person name="Henrissat B."/>
            <person name="Hibbett D."/>
            <person name="Martinez A.T."/>
            <person name="Grigoriev I.V."/>
        </authorList>
    </citation>
    <scope>NUCLEOTIDE SEQUENCE</scope>
    <source>
        <strain evidence="15">AH 44721</strain>
    </source>
</reference>
<evidence type="ECO:0000256" key="7">
    <source>
        <dbReference type="ARBA" id="ARBA00022816"/>
    </source>
</evidence>
<keyword evidence="12" id="KW-0539">Nucleus</keyword>
<feature type="region of interest" description="Disordered" evidence="13">
    <location>
        <begin position="700"/>
        <end position="739"/>
    </location>
</feature>
<dbReference type="GO" id="GO:0005737">
    <property type="term" value="C:cytoplasm"/>
    <property type="evidence" value="ECO:0007669"/>
    <property type="project" value="UniProtKB-SubCell"/>
</dbReference>
<keyword evidence="4" id="KW-0813">Transport</keyword>
<feature type="compositionally biased region" description="Polar residues" evidence="13">
    <location>
        <begin position="1"/>
        <end position="13"/>
    </location>
</feature>
<evidence type="ECO:0000256" key="1">
    <source>
        <dbReference type="ARBA" id="ARBA00004123"/>
    </source>
</evidence>
<dbReference type="Proteomes" id="UP000724874">
    <property type="component" value="Unassembled WGS sequence"/>
</dbReference>
<keyword evidence="11" id="KW-0508">mRNA splicing</keyword>
<dbReference type="GO" id="GO:0051028">
    <property type="term" value="P:mRNA transport"/>
    <property type="evidence" value="ECO:0007669"/>
    <property type="project" value="UniProtKB-KW"/>
</dbReference>
<evidence type="ECO:0000313" key="16">
    <source>
        <dbReference type="Proteomes" id="UP000724874"/>
    </source>
</evidence>
<protein>
    <recommendedName>
        <fullName evidence="14">Btz domain-containing protein</fullName>
    </recommendedName>
</protein>
<keyword evidence="5" id="KW-0963">Cytoplasm</keyword>